<keyword evidence="3" id="KW-0687">Ribonucleoprotein</keyword>
<evidence type="ECO:0000256" key="3">
    <source>
        <dbReference type="ARBA" id="ARBA00023274"/>
    </source>
</evidence>
<dbReference type="FunCoup" id="A2FDE0">
    <property type="interactions" value="500"/>
</dbReference>
<evidence type="ECO:0007829" key="8">
    <source>
        <dbReference type="PDB" id="5XYI"/>
    </source>
</evidence>
<dbReference type="eggNOG" id="KOG0900">
    <property type="taxonomic scope" value="Eukaryota"/>
</dbReference>
<dbReference type="EMDB" id="EMD-6788"/>
<evidence type="ECO:0000259" key="5">
    <source>
        <dbReference type="SMART" id="SM01403"/>
    </source>
</evidence>
<evidence type="ECO:0000313" key="6">
    <source>
        <dbReference type="EMBL" id="EAX97091.1"/>
    </source>
</evidence>
<dbReference type="PRINTS" id="PR00971">
    <property type="entry name" value="RIBOSOMALS10"/>
</dbReference>
<feature type="domain" description="Small ribosomal subunit protein uS10" evidence="5">
    <location>
        <begin position="25"/>
        <end position="119"/>
    </location>
</feature>
<dbReference type="InterPro" id="IPR036838">
    <property type="entry name" value="Ribosomal_uS10_dom_sf"/>
</dbReference>
<dbReference type="OrthoDB" id="10248551at2759"/>
<dbReference type="GO" id="GO:0022627">
    <property type="term" value="C:cytosolic small ribosomal subunit"/>
    <property type="evidence" value="ECO:0000318"/>
    <property type="project" value="GO_Central"/>
</dbReference>
<organism evidence="6 7">
    <name type="scientific">Trichomonas vaginalis (strain ATCC PRA-98 / G3)</name>
    <dbReference type="NCBI Taxonomy" id="412133"/>
    <lineage>
        <taxon>Eukaryota</taxon>
        <taxon>Metamonada</taxon>
        <taxon>Parabasalia</taxon>
        <taxon>Trichomonadida</taxon>
        <taxon>Trichomonadidae</taxon>
        <taxon>Trichomonas</taxon>
    </lineage>
</organism>
<dbReference type="Gene3D" id="3.30.70.600">
    <property type="entry name" value="Ribosomal protein S10 domain"/>
    <property type="match status" value="1"/>
</dbReference>
<dbReference type="NCBIfam" id="TIGR01046">
    <property type="entry name" value="uS10_euk_arch"/>
    <property type="match status" value="1"/>
</dbReference>
<evidence type="ECO:0000256" key="2">
    <source>
        <dbReference type="ARBA" id="ARBA00022980"/>
    </source>
</evidence>
<keyword evidence="8" id="KW-0002">3D-structure</keyword>
<reference evidence="6" key="2">
    <citation type="journal article" date="2007" name="Science">
        <title>Draft genome sequence of the sexually transmitted pathogen Trichomonas vaginalis.</title>
        <authorList>
            <person name="Carlton J.M."/>
            <person name="Hirt R.P."/>
            <person name="Silva J.C."/>
            <person name="Delcher A.L."/>
            <person name="Schatz M."/>
            <person name="Zhao Q."/>
            <person name="Wortman J.R."/>
            <person name="Bidwell S.L."/>
            <person name="Alsmark U.C.M."/>
            <person name="Besteiro S."/>
            <person name="Sicheritz-Ponten T."/>
            <person name="Noel C.J."/>
            <person name="Dacks J.B."/>
            <person name="Foster P.G."/>
            <person name="Simillion C."/>
            <person name="Van de Peer Y."/>
            <person name="Miranda-Saavedra D."/>
            <person name="Barton G.J."/>
            <person name="Westrop G.D."/>
            <person name="Mueller S."/>
            <person name="Dessi D."/>
            <person name="Fiori P.L."/>
            <person name="Ren Q."/>
            <person name="Paulsen I."/>
            <person name="Zhang H."/>
            <person name="Bastida-Corcuera F.D."/>
            <person name="Simoes-Barbosa A."/>
            <person name="Brown M.T."/>
            <person name="Hayes R.D."/>
            <person name="Mukherjee M."/>
            <person name="Okumura C.Y."/>
            <person name="Schneider R."/>
            <person name="Smith A.J."/>
            <person name="Vanacova S."/>
            <person name="Villalvazo M."/>
            <person name="Haas B.J."/>
            <person name="Pertea M."/>
            <person name="Feldblyum T.V."/>
            <person name="Utterback T.R."/>
            <person name="Shu C.L."/>
            <person name="Osoegawa K."/>
            <person name="de Jong P.J."/>
            <person name="Hrdy I."/>
            <person name="Horvathova L."/>
            <person name="Zubacova Z."/>
            <person name="Dolezal P."/>
            <person name="Malik S.B."/>
            <person name="Logsdon J.M. Jr."/>
            <person name="Henze K."/>
            <person name="Gupta A."/>
            <person name="Wang C.C."/>
            <person name="Dunne R.L."/>
            <person name="Upcroft J.A."/>
            <person name="Upcroft P."/>
            <person name="White O."/>
            <person name="Salzberg S.L."/>
            <person name="Tang P."/>
            <person name="Chiu C.-H."/>
            <person name="Lee Y.-S."/>
            <person name="Embley T.M."/>
            <person name="Coombs G.H."/>
            <person name="Mottram J.C."/>
            <person name="Tachezy J."/>
            <person name="Fraser-Liggett C.M."/>
            <person name="Johnson P.J."/>
        </authorList>
    </citation>
    <scope>NUCLEOTIDE SEQUENCE [LARGE SCALE GENOMIC DNA]</scope>
    <source>
        <strain evidence="6">G3</strain>
    </source>
</reference>
<gene>
    <name evidence="6" type="ORF">TVAG_086300</name>
</gene>
<dbReference type="InParanoid" id="A2FDE0"/>
<dbReference type="GO" id="GO:0003735">
    <property type="term" value="F:structural constituent of ribosome"/>
    <property type="evidence" value="ECO:0000318"/>
    <property type="project" value="GO_Central"/>
</dbReference>
<dbReference type="InterPro" id="IPR027486">
    <property type="entry name" value="Ribosomal_uS10_dom"/>
</dbReference>
<dbReference type="STRING" id="5722.A2FDE0"/>
<dbReference type="PDBsum" id="5XYI"/>
<dbReference type="SMART" id="SM01403">
    <property type="entry name" value="Ribosomal_S10"/>
    <property type="match status" value="1"/>
</dbReference>
<dbReference type="FunFam" id="3.30.70.600:FF:000004">
    <property type="entry name" value="30S ribosomal protein S10"/>
    <property type="match status" value="1"/>
</dbReference>
<dbReference type="SUPFAM" id="SSF54999">
    <property type="entry name" value="Ribosomal protein S10"/>
    <property type="match status" value="1"/>
</dbReference>
<proteinExistence type="evidence at protein level"/>
<dbReference type="VEuPathDB" id="TrichDB:TVAG_086300"/>
<evidence type="ECO:0000256" key="4">
    <source>
        <dbReference type="ARBA" id="ARBA00035162"/>
    </source>
</evidence>
<keyword evidence="2 6" id="KW-0689">Ribosomal protein</keyword>
<dbReference type="OMA" id="WCEYRRR"/>
<keyword evidence="7" id="KW-1185">Reference proteome</keyword>
<dbReference type="Proteomes" id="UP000001542">
    <property type="component" value="Unassembled WGS sequence"/>
</dbReference>
<dbReference type="HAMAP" id="MF_00508">
    <property type="entry name" value="Ribosomal_uS10"/>
    <property type="match status" value="1"/>
</dbReference>
<accession>A2FDE0</accession>
<dbReference type="PDB" id="5XYI">
    <property type="method" value="EM"/>
    <property type="resolution" value="3.35 A"/>
    <property type="chains" value="U=1-123"/>
</dbReference>
<protein>
    <recommendedName>
        <fullName evidence="4">Small ribosomal subunit protein uS10</fullName>
    </recommendedName>
</protein>
<evidence type="ECO:0000256" key="1">
    <source>
        <dbReference type="ARBA" id="ARBA00007102"/>
    </source>
</evidence>
<dbReference type="KEGG" id="tva:4754869"/>
<dbReference type="AlphaFoldDB" id="A2FDE0"/>
<dbReference type="Pfam" id="PF00338">
    <property type="entry name" value="Ribosomal_S10"/>
    <property type="match status" value="1"/>
</dbReference>
<reference evidence="6" key="1">
    <citation type="submission" date="2006-10" db="EMBL/GenBank/DDBJ databases">
        <authorList>
            <person name="Amadeo P."/>
            <person name="Zhao Q."/>
            <person name="Wortman J."/>
            <person name="Fraser-Liggett C."/>
            <person name="Carlton J."/>
        </authorList>
    </citation>
    <scope>NUCLEOTIDE SEQUENCE</scope>
    <source>
        <strain evidence="6">G3</strain>
    </source>
</reference>
<dbReference type="SMR" id="A2FDE0"/>
<dbReference type="PANTHER" id="PTHR11700">
    <property type="entry name" value="30S RIBOSOMAL PROTEIN S10 FAMILY MEMBER"/>
    <property type="match status" value="1"/>
</dbReference>
<sequence length="123" mass="13910">MADHVVPTGDEKKEIIEDLPVQKIRLTITSSKLPNLQRVVGNLMGKLKKGNLEVRGPIPMPRRRLRITTRRAPCGNGTETYDHFELRIYKRVIDFQGTAEAVKQVTQIALEPDVHVEVSVITE</sequence>
<dbReference type="GO" id="GO:0006412">
    <property type="term" value="P:translation"/>
    <property type="evidence" value="ECO:0007669"/>
    <property type="project" value="InterPro"/>
</dbReference>
<dbReference type="InterPro" id="IPR005729">
    <property type="entry name" value="Ribosomal_uS10_euk/arc"/>
</dbReference>
<comment type="similarity">
    <text evidence="1">Belongs to the universal ribosomal protein uS10 family.</text>
</comment>
<dbReference type="EMBL" id="DS113730">
    <property type="protein sequence ID" value="EAX97091.1"/>
    <property type="molecule type" value="Genomic_DNA"/>
</dbReference>
<dbReference type="InterPro" id="IPR001848">
    <property type="entry name" value="Ribosomal_uS10"/>
</dbReference>
<evidence type="ECO:0000313" key="7">
    <source>
        <dbReference type="Proteomes" id="UP000001542"/>
    </source>
</evidence>
<dbReference type="VEuPathDB" id="TrichDB:TVAGG3_0838390"/>
<name>A2FDE0_TRIV3</name>
<reference evidence="8" key="3">
    <citation type="journal article" date="2017" name="Cell Res.">
        <title>Cryo-EM structures of the 80S ribosomes from human parasites Trichomonas vaginalis and Toxoplasma gondii.</title>
        <authorList>
            <person name="Li Z."/>
            <person name="Guo Q."/>
            <person name="Zheng L."/>
            <person name="Ji Y."/>
            <person name="Xie Y.T."/>
            <person name="Lai D.H."/>
            <person name="Lun Z.R."/>
            <person name="Suo X."/>
            <person name="Gao N."/>
        </authorList>
    </citation>
    <scope>STRUCTURE BY ELECTRON MICROSCOPY (3.35 ANGSTROMS)</scope>
</reference>